<dbReference type="SMART" id="SM00382">
    <property type="entry name" value="AAA"/>
    <property type="match status" value="1"/>
</dbReference>
<evidence type="ECO:0000259" key="5">
    <source>
        <dbReference type="PROSITE" id="PS50893"/>
    </source>
</evidence>
<comment type="caution">
    <text evidence="6">The sequence shown here is derived from an EMBL/GenBank/DDBJ whole genome shotgun (WGS) entry which is preliminary data.</text>
</comment>
<dbReference type="Pfam" id="PF00005">
    <property type="entry name" value="ABC_tran"/>
    <property type="match status" value="1"/>
</dbReference>
<keyword evidence="7" id="KW-1185">Reference proteome</keyword>
<keyword evidence="2" id="KW-0813">Transport</keyword>
<keyword evidence="4 6" id="KW-0067">ATP-binding</keyword>
<organism evidence="6 7">
    <name type="scientific">Enterococcus canis</name>
    <dbReference type="NCBI Taxonomy" id="214095"/>
    <lineage>
        <taxon>Bacteria</taxon>
        <taxon>Bacillati</taxon>
        <taxon>Bacillota</taxon>
        <taxon>Bacilli</taxon>
        <taxon>Lactobacillales</taxon>
        <taxon>Enterococcaceae</taxon>
        <taxon>Enterococcus</taxon>
    </lineage>
</organism>
<dbReference type="AlphaFoldDB" id="A0A1L8RI79"/>
<protein>
    <submittedName>
        <fullName evidence="6">ABC transporter ATP-binding protein</fullName>
    </submittedName>
</protein>
<dbReference type="PANTHER" id="PTHR42711:SF5">
    <property type="entry name" value="ABC TRANSPORTER ATP-BINDING PROTEIN NATA"/>
    <property type="match status" value="1"/>
</dbReference>
<evidence type="ECO:0000313" key="6">
    <source>
        <dbReference type="EMBL" id="OJG19480.1"/>
    </source>
</evidence>
<dbReference type="InterPro" id="IPR017871">
    <property type="entry name" value="ABC_transporter-like_CS"/>
</dbReference>
<sequence>MEAIKTEALTKVYGTHQVLAGINLTIQQGQIFTLLGENGAGKSTLIQILTTLARPSTGEAWIFGKRLSADADEIRQLISVTNQAVTLDEEFTGYQNLRLLAQLAEVDNYTQRIESVSERLNLGEFLHQKVGTYSGGMKRRLDIAASLLTDTPLLFLDEPTTGVDPKNRIEIWRVIEELREEGKTIFLTTQYLEEADHLSDTIAFLKNGKISLQGTPTQLKQQAHESHQISVTPDSAEKARMILENQSILFKQDQQLFEVEKNDLQRVLKLFVEVDVAVLEILPVQRSLEEIFLDATRKDAK</sequence>
<gene>
    <name evidence="6" type="ORF">RU97_GL001051</name>
</gene>
<comment type="similarity">
    <text evidence="1">Belongs to the ABC transporter superfamily.</text>
</comment>
<reference evidence="6 7" key="1">
    <citation type="submission" date="2014-12" db="EMBL/GenBank/DDBJ databases">
        <title>Draft genome sequences of 29 type strains of Enterococci.</title>
        <authorList>
            <person name="Zhong Z."/>
            <person name="Sun Z."/>
            <person name="Liu W."/>
            <person name="Zhang W."/>
            <person name="Zhang H."/>
        </authorList>
    </citation>
    <scope>NUCLEOTIDE SEQUENCE [LARGE SCALE GENOMIC DNA]</scope>
    <source>
        <strain evidence="6 7">DSM 17029</strain>
    </source>
</reference>
<keyword evidence="3" id="KW-0547">Nucleotide-binding</keyword>
<dbReference type="EMBL" id="JXKH01000002">
    <property type="protein sequence ID" value="OJG19480.1"/>
    <property type="molecule type" value="Genomic_DNA"/>
</dbReference>
<accession>A0A1L8RI79</accession>
<dbReference type="Gene3D" id="3.40.50.300">
    <property type="entry name" value="P-loop containing nucleotide triphosphate hydrolases"/>
    <property type="match status" value="1"/>
</dbReference>
<feature type="domain" description="ABC transporter" evidence="5">
    <location>
        <begin position="4"/>
        <end position="232"/>
    </location>
</feature>
<evidence type="ECO:0000256" key="2">
    <source>
        <dbReference type="ARBA" id="ARBA00022448"/>
    </source>
</evidence>
<dbReference type="STRING" id="214095.RU97_GL001051"/>
<dbReference type="PANTHER" id="PTHR42711">
    <property type="entry name" value="ABC TRANSPORTER ATP-BINDING PROTEIN"/>
    <property type="match status" value="1"/>
</dbReference>
<evidence type="ECO:0000313" key="7">
    <source>
        <dbReference type="Proteomes" id="UP000181884"/>
    </source>
</evidence>
<dbReference type="InterPro" id="IPR003439">
    <property type="entry name" value="ABC_transporter-like_ATP-bd"/>
</dbReference>
<dbReference type="RefSeq" id="WP_067390183.1">
    <property type="nucleotide sequence ID" value="NZ_JXKH01000002.1"/>
</dbReference>
<evidence type="ECO:0000256" key="4">
    <source>
        <dbReference type="ARBA" id="ARBA00022840"/>
    </source>
</evidence>
<evidence type="ECO:0000256" key="3">
    <source>
        <dbReference type="ARBA" id="ARBA00022741"/>
    </source>
</evidence>
<dbReference type="InterPro" id="IPR027417">
    <property type="entry name" value="P-loop_NTPase"/>
</dbReference>
<dbReference type="PROSITE" id="PS50893">
    <property type="entry name" value="ABC_TRANSPORTER_2"/>
    <property type="match status" value="1"/>
</dbReference>
<dbReference type="GO" id="GO:0005524">
    <property type="term" value="F:ATP binding"/>
    <property type="evidence" value="ECO:0007669"/>
    <property type="project" value="UniProtKB-KW"/>
</dbReference>
<proteinExistence type="inferred from homology"/>
<dbReference type="PROSITE" id="PS00211">
    <property type="entry name" value="ABC_TRANSPORTER_1"/>
    <property type="match status" value="1"/>
</dbReference>
<dbReference type="GO" id="GO:0016887">
    <property type="term" value="F:ATP hydrolysis activity"/>
    <property type="evidence" value="ECO:0007669"/>
    <property type="project" value="InterPro"/>
</dbReference>
<dbReference type="InterPro" id="IPR003593">
    <property type="entry name" value="AAA+_ATPase"/>
</dbReference>
<dbReference type="InterPro" id="IPR050763">
    <property type="entry name" value="ABC_transporter_ATP-binding"/>
</dbReference>
<name>A0A1L8RI79_9ENTE</name>
<evidence type="ECO:0000256" key="1">
    <source>
        <dbReference type="ARBA" id="ARBA00005417"/>
    </source>
</evidence>
<dbReference type="Proteomes" id="UP000181884">
    <property type="component" value="Unassembled WGS sequence"/>
</dbReference>
<dbReference type="SUPFAM" id="SSF52540">
    <property type="entry name" value="P-loop containing nucleoside triphosphate hydrolases"/>
    <property type="match status" value="1"/>
</dbReference>